<comment type="caution">
    <text evidence="1">The sequence shown here is derived from an EMBL/GenBank/DDBJ whole genome shotgun (WGS) entry which is preliminary data.</text>
</comment>
<proteinExistence type="predicted"/>
<dbReference type="EMBL" id="JABFUD020000014">
    <property type="protein sequence ID" value="KAI5070551.1"/>
    <property type="molecule type" value="Genomic_DNA"/>
</dbReference>
<evidence type="ECO:0000313" key="2">
    <source>
        <dbReference type="Proteomes" id="UP000886520"/>
    </source>
</evidence>
<reference evidence="1" key="1">
    <citation type="submission" date="2021-01" db="EMBL/GenBank/DDBJ databases">
        <title>Adiantum capillus-veneris genome.</title>
        <authorList>
            <person name="Fang Y."/>
            <person name="Liao Q."/>
        </authorList>
    </citation>
    <scope>NUCLEOTIDE SEQUENCE</scope>
    <source>
        <strain evidence="1">H3</strain>
        <tissue evidence="1">Leaf</tissue>
    </source>
</reference>
<gene>
    <name evidence="1" type="ORF">GOP47_0014894</name>
</gene>
<evidence type="ECO:0000313" key="1">
    <source>
        <dbReference type="EMBL" id="KAI5070551.1"/>
    </source>
</evidence>
<sequence>MKSMTLAHSSQQSSVFSFITIGNHDPDFSPASFVRPCLNQVDTQKFNLISDRLLLCLLLRLLLRSRCGKTKSRLNSCKLVCILSGCCCSCRWLLMESLL</sequence>
<keyword evidence="2" id="KW-1185">Reference proteome</keyword>
<organism evidence="1 2">
    <name type="scientific">Adiantum capillus-veneris</name>
    <name type="common">Maidenhair fern</name>
    <dbReference type="NCBI Taxonomy" id="13818"/>
    <lineage>
        <taxon>Eukaryota</taxon>
        <taxon>Viridiplantae</taxon>
        <taxon>Streptophyta</taxon>
        <taxon>Embryophyta</taxon>
        <taxon>Tracheophyta</taxon>
        <taxon>Polypodiopsida</taxon>
        <taxon>Polypodiidae</taxon>
        <taxon>Polypodiales</taxon>
        <taxon>Pteridineae</taxon>
        <taxon>Pteridaceae</taxon>
        <taxon>Vittarioideae</taxon>
        <taxon>Adiantum</taxon>
    </lineage>
</organism>
<dbReference type="Proteomes" id="UP000886520">
    <property type="component" value="Chromosome 14"/>
</dbReference>
<dbReference type="AlphaFoldDB" id="A0A9D4UME6"/>
<accession>A0A9D4UME6</accession>
<name>A0A9D4UME6_ADICA</name>
<protein>
    <submittedName>
        <fullName evidence="1">Uncharacterized protein</fullName>
    </submittedName>
</protein>